<evidence type="ECO:0000313" key="4">
    <source>
        <dbReference type="Proteomes" id="UP000000305"/>
    </source>
</evidence>
<dbReference type="PROSITE" id="PS51155">
    <property type="entry name" value="CHIT_BIND_RR_2"/>
    <property type="match status" value="1"/>
</dbReference>
<dbReference type="Proteomes" id="UP000000305">
    <property type="component" value="Unassembled WGS sequence"/>
</dbReference>
<dbReference type="PhylomeDB" id="E9GA20"/>
<dbReference type="InterPro" id="IPR031311">
    <property type="entry name" value="CHIT_BIND_RR_consensus"/>
</dbReference>
<sequence>MSTSTGYVAPVKEVYVPQPYSFSYNVVDDETYNDFDHSEKTDGKVTTGSYRVELPDGRTQIVTYRADENGYRANVKYEGVAQYPEYVEIKKY</sequence>
<dbReference type="FunCoup" id="E9GA20">
    <property type="interactions" value="149"/>
</dbReference>
<dbReference type="KEGG" id="dpx:DAPPUDRAFT_315546"/>
<dbReference type="AlphaFoldDB" id="E9GA20"/>
<accession>E9GA20</accession>
<keyword evidence="4" id="KW-1185">Reference proteome</keyword>
<dbReference type="PROSITE" id="PS00233">
    <property type="entry name" value="CHIT_BIND_RR_1"/>
    <property type="match status" value="1"/>
</dbReference>
<reference evidence="3 4" key="1">
    <citation type="journal article" date="2011" name="Science">
        <title>The ecoresponsive genome of Daphnia pulex.</title>
        <authorList>
            <person name="Colbourne J.K."/>
            <person name="Pfrender M.E."/>
            <person name="Gilbert D."/>
            <person name="Thomas W.K."/>
            <person name="Tucker A."/>
            <person name="Oakley T.H."/>
            <person name="Tokishita S."/>
            <person name="Aerts A."/>
            <person name="Arnold G.J."/>
            <person name="Basu M.K."/>
            <person name="Bauer D.J."/>
            <person name="Caceres C.E."/>
            <person name="Carmel L."/>
            <person name="Casola C."/>
            <person name="Choi J.H."/>
            <person name="Detter J.C."/>
            <person name="Dong Q."/>
            <person name="Dusheyko S."/>
            <person name="Eads B.D."/>
            <person name="Frohlich T."/>
            <person name="Geiler-Samerotte K.A."/>
            <person name="Gerlach D."/>
            <person name="Hatcher P."/>
            <person name="Jogdeo S."/>
            <person name="Krijgsveld J."/>
            <person name="Kriventseva E.V."/>
            <person name="Kultz D."/>
            <person name="Laforsch C."/>
            <person name="Lindquist E."/>
            <person name="Lopez J."/>
            <person name="Manak J.R."/>
            <person name="Muller J."/>
            <person name="Pangilinan J."/>
            <person name="Patwardhan R.P."/>
            <person name="Pitluck S."/>
            <person name="Pritham E.J."/>
            <person name="Rechtsteiner A."/>
            <person name="Rho M."/>
            <person name="Rogozin I.B."/>
            <person name="Sakarya O."/>
            <person name="Salamov A."/>
            <person name="Schaack S."/>
            <person name="Shapiro H."/>
            <person name="Shiga Y."/>
            <person name="Skalitzky C."/>
            <person name="Smith Z."/>
            <person name="Souvorov A."/>
            <person name="Sung W."/>
            <person name="Tang Z."/>
            <person name="Tsuchiya D."/>
            <person name="Tu H."/>
            <person name="Vos H."/>
            <person name="Wang M."/>
            <person name="Wolf Y.I."/>
            <person name="Yamagata H."/>
            <person name="Yamada T."/>
            <person name="Ye Y."/>
            <person name="Shaw J.R."/>
            <person name="Andrews J."/>
            <person name="Crease T.J."/>
            <person name="Tang H."/>
            <person name="Lucas S.M."/>
            <person name="Robertson H.M."/>
            <person name="Bork P."/>
            <person name="Koonin E.V."/>
            <person name="Zdobnov E.M."/>
            <person name="Grigoriev I.V."/>
            <person name="Lynch M."/>
            <person name="Boore J.L."/>
        </authorList>
    </citation>
    <scope>NUCLEOTIDE SEQUENCE [LARGE SCALE GENOMIC DNA]</scope>
</reference>
<dbReference type="GO" id="GO:0031012">
    <property type="term" value="C:extracellular matrix"/>
    <property type="evidence" value="ECO:0000318"/>
    <property type="project" value="GO_Central"/>
</dbReference>
<evidence type="ECO:0000256" key="1">
    <source>
        <dbReference type="ARBA" id="ARBA00022460"/>
    </source>
</evidence>
<gene>
    <name evidence="3" type="ORF">DAPPUDRAFT_315546</name>
</gene>
<dbReference type="Pfam" id="PF00379">
    <property type="entry name" value="Chitin_bind_4"/>
    <property type="match status" value="1"/>
</dbReference>
<dbReference type="InterPro" id="IPR000618">
    <property type="entry name" value="Insect_cuticle"/>
</dbReference>
<dbReference type="GO" id="GO:0042302">
    <property type="term" value="F:structural constituent of cuticle"/>
    <property type="evidence" value="ECO:0007669"/>
    <property type="project" value="UniProtKB-UniRule"/>
</dbReference>
<evidence type="ECO:0008006" key="5">
    <source>
        <dbReference type="Google" id="ProtNLM"/>
    </source>
</evidence>
<dbReference type="PANTHER" id="PTHR12236:SF79">
    <property type="entry name" value="CUTICULAR PROTEIN 50CB-RELATED"/>
    <property type="match status" value="1"/>
</dbReference>
<keyword evidence="1 2" id="KW-0193">Cuticle</keyword>
<evidence type="ECO:0000313" key="3">
    <source>
        <dbReference type="EMBL" id="EFX83785.1"/>
    </source>
</evidence>
<dbReference type="OrthoDB" id="6423516at2759"/>
<name>E9GA20_DAPPU</name>
<dbReference type="InterPro" id="IPR051217">
    <property type="entry name" value="Insect_Cuticle_Struc_Prot"/>
</dbReference>
<proteinExistence type="predicted"/>
<dbReference type="InParanoid" id="E9GA20"/>
<dbReference type="EMBL" id="GL732536">
    <property type="protein sequence ID" value="EFX83785.1"/>
    <property type="molecule type" value="Genomic_DNA"/>
</dbReference>
<evidence type="ECO:0000256" key="2">
    <source>
        <dbReference type="PROSITE-ProRule" id="PRU00497"/>
    </source>
</evidence>
<dbReference type="PANTHER" id="PTHR12236">
    <property type="entry name" value="STRUCTURAL CONTITUENT OF CUTICLE"/>
    <property type="match status" value="1"/>
</dbReference>
<dbReference type="PRINTS" id="PR00947">
    <property type="entry name" value="CUTICLE"/>
</dbReference>
<dbReference type="STRING" id="6669.E9GA20"/>
<organism evidence="3 4">
    <name type="scientific">Daphnia pulex</name>
    <name type="common">Water flea</name>
    <dbReference type="NCBI Taxonomy" id="6669"/>
    <lineage>
        <taxon>Eukaryota</taxon>
        <taxon>Metazoa</taxon>
        <taxon>Ecdysozoa</taxon>
        <taxon>Arthropoda</taxon>
        <taxon>Crustacea</taxon>
        <taxon>Branchiopoda</taxon>
        <taxon>Diplostraca</taxon>
        <taxon>Cladocera</taxon>
        <taxon>Anomopoda</taxon>
        <taxon>Daphniidae</taxon>
        <taxon>Daphnia</taxon>
    </lineage>
</organism>
<dbReference type="HOGENOM" id="CLU_075165_6_1_1"/>
<protein>
    <recommendedName>
        <fullName evidence="5">Cuticle protein</fullName>
    </recommendedName>
</protein>